<protein>
    <submittedName>
        <fullName evidence="2">Uncharacterized protein</fullName>
    </submittedName>
</protein>
<name>A0AAJ0DBP3_9PEZI</name>
<dbReference type="AlphaFoldDB" id="A0AAJ0DBP3"/>
<gene>
    <name evidence="2" type="ORF">LTR09_007737</name>
</gene>
<accession>A0AAJ0DBP3</accession>
<keyword evidence="3" id="KW-1185">Reference proteome</keyword>
<evidence type="ECO:0000313" key="3">
    <source>
        <dbReference type="Proteomes" id="UP001271007"/>
    </source>
</evidence>
<dbReference type="EMBL" id="JAWDJX010000028">
    <property type="protein sequence ID" value="KAK3050988.1"/>
    <property type="molecule type" value="Genomic_DNA"/>
</dbReference>
<keyword evidence="1" id="KW-0812">Transmembrane</keyword>
<keyword evidence="1" id="KW-0472">Membrane</keyword>
<reference evidence="2" key="1">
    <citation type="submission" date="2023-04" db="EMBL/GenBank/DDBJ databases">
        <title>Black Yeasts Isolated from many extreme environments.</title>
        <authorList>
            <person name="Coleine C."/>
            <person name="Stajich J.E."/>
            <person name="Selbmann L."/>
        </authorList>
    </citation>
    <scope>NUCLEOTIDE SEQUENCE</scope>
    <source>
        <strain evidence="2">CCFEE 5312</strain>
    </source>
</reference>
<evidence type="ECO:0000313" key="2">
    <source>
        <dbReference type="EMBL" id="KAK3050988.1"/>
    </source>
</evidence>
<keyword evidence="1" id="KW-1133">Transmembrane helix</keyword>
<dbReference type="Proteomes" id="UP001271007">
    <property type="component" value="Unassembled WGS sequence"/>
</dbReference>
<sequence>MSNMTAASITANAQPELPDMPTWIIHSLAGIYAFVLLLAGILVLVQFPQSSDGFTKWLERRRSGFHDKLRQDDTEFIDFTYGGRSSALEGSEGSIYYSSPGSTDTRASRTRRAMNLRVNTNIQYRRPAIPRPTVSEFFHTARTAIYATPSTAFFYTPENASSPPTPLSTIHYTTPVDILSAVSTGISHAAERLAKLFHDQVTAPEEGLLLPVRDDERQGELVAGIFVE</sequence>
<organism evidence="2 3">
    <name type="scientific">Extremus antarcticus</name>
    <dbReference type="NCBI Taxonomy" id="702011"/>
    <lineage>
        <taxon>Eukaryota</taxon>
        <taxon>Fungi</taxon>
        <taxon>Dikarya</taxon>
        <taxon>Ascomycota</taxon>
        <taxon>Pezizomycotina</taxon>
        <taxon>Dothideomycetes</taxon>
        <taxon>Dothideomycetidae</taxon>
        <taxon>Mycosphaerellales</taxon>
        <taxon>Extremaceae</taxon>
        <taxon>Extremus</taxon>
    </lineage>
</organism>
<feature type="transmembrane region" description="Helical" evidence="1">
    <location>
        <begin position="23"/>
        <end position="45"/>
    </location>
</feature>
<comment type="caution">
    <text evidence="2">The sequence shown here is derived from an EMBL/GenBank/DDBJ whole genome shotgun (WGS) entry which is preliminary data.</text>
</comment>
<proteinExistence type="predicted"/>
<evidence type="ECO:0000256" key="1">
    <source>
        <dbReference type="SAM" id="Phobius"/>
    </source>
</evidence>